<dbReference type="PANTHER" id="PTHR48111">
    <property type="entry name" value="REGULATOR OF RPOS"/>
    <property type="match status" value="1"/>
</dbReference>
<comment type="caution">
    <text evidence="10">The sequence shown here is derived from an EMBL/GenBank/DDBJ whole genome shotgun (WGS) entry which is preliminary data.</text>
</comment>
<dbReference type="Gene3D" id="6.10.250.690">
    <property type="match status" value="1"/>
</dbReference>
<evidence type="ECO:0000313" key="10">
    <source>
        <dbReference type="EMBL" id="MBG6137070.1"/>
    </source>
</evidence>
<dbReference type="PROSITE" id="PS51755">
    <property type="entry name" value="OMPR_PHOB"/>
    <property type="match status" value="1"/>
</dbReference>
<dbReference type="AlphaFoldDB" id="A0A8J7KG83"/>
<evidence type="ECO:0000256" key="3">
    <source>
        <dbReference type="ARBA" id="ARBA00023015"/>
    </source>
</evidence>
<evidence type="ECO:0000259" key="8">
    <source>
        <dbReference type="PROSITE" id="PS50110"/>
    </source>
</evidence>
<dbReference type="GO" id="GO:0005829">
    <property type="term" value="C:cytosol"/>
    <property type="evidence" value="ECO:0007669"/>
    <property type="project" value="TreeGrafter"/>
</dbReference>
<keyword evidence="3" id="KW-0805">Transcription regulation</keyword>
<organism evidence="10 11">
    <name type="scientific">Longispora fulva</name>
    <dbReference type="NCBI Taxonomy" id="619741"/>
    <lineage>
        <taxon>Bacteria</taxon>
        <taxon>Bacillati</taxon>
        <taxon>Actinomycetota</taxon>
        <taxon>Actinomycetes</taxon>
        <taxon>Micromonosporales</taxon>
        <taxon>Micromonosporaceae</taxon>
        <taxon>Longispora</taxon>
    </lineage>
</organism>
<dbReference type="Gene3D" id="1.10.10.10">
    <property type="entry name" value="Winged helix-like DNA-binding domain superfamily/Winged helix DNA-binding domain"/>
    <property type="match status" value="1"/>
</dbReference>
<dbReference type="Pfam" id="PF00486">
    <property type="entry name" value="Trans_reg_C"/>
    <property type="match status" value="1"/>
</dbReference>
<dbReference type="PANTHER" id="PTHR48111:SF4">
    <property type="entry name" value="DNA-BINDING DUAL TRANSCRIPTIONAL REGULATOR OMPR"/>
    <property type="match status" value="1"/>
</dbReference>
<evidence type="ECO:0000256" key="5">
    <source>
        <dbReference type="ARBA" id="ARBA00023163"/>
    </source>
</evidence>
<dbReference type="GO" id="GO:0000976">
    <property type="term" value="F:transcription cis-regulatory region binding"/>
    <property type="evidence" value="ECO:0007669"/>
    <property type="project" value="TreeGrafter"/>
</dbReference>
<dbReference type="Gene3D" id="3.40.50.2300">
    <property type="match status" value="1"/>
</dbReference>
<evidence type="ECO:0000313" key="11">
    <source>
        <dbReference type="Proteomes" id="UP000622552"/>
    </source>
</evidence>
<keyword evidence="5" id="KW-0804">Transcription</keyword>
<evidence type="ECO:0000256" key="4">
    <source>
        <dbReference type="ARBA" id="ARBA00023125"/>
    </source>
</evidence>
<dbReference type="EMBL" id="JADOUF010000001">
    <property type="protein sequence ID" value="MBG6137070.1"/>
    <property type="molecule type" value="Genomic_DNA"/>
</dbReference>
<dbReference type="PROSITE" id="PS50110">
    <property type="entry name" value="RESPONSE_REGULATORY"/>
    <property type="match status" value="1"/>
</dbReference>
<dbReference type="SMART" id="SM00862">
    <property type="entry name" value="Trans_reg_C"/>
    <property type="match status" value="1"/>
</dbReference>
<evidence type="ECO:0000256" key="2">
    <source>
        <dbReference type="ARBA" id="ARBA00023012"/>
    </source>
</evidence>
<accession>A0A8J7KG83</accession>
<dbReference type="InterPro" id="IPR036388">
    <property type="entry name" value="WH-like_DNA-bd_sf"/>
</dbReference>
<feature type="DNA-binding region" description="OmpR/PhoB-type" evidence="7">
    <location>
        <begin position="125"/>
        <end position="224"/>
    </location>
</feature>
<dbReference type="RefSeq" id="WP_197003977.1">
    <property type="nucleotide sequence ID" value="NZ_BONS01000022.1"/>
</dbReference>
<dbReference type="InterPro" id="IPR001867">
    <property type="entry name" value="OmpR/PhoB-type_DNA-bd"/>
</dbReference>
<dbReference type="Pfam" id="PF00072">
    <property type="entry name" value="Response_reg"/>
    <property type="match status" value="1"/>
</dbReference>
<feature type="domain" description="OmpR/PhoB-type" evidence="9">
    <location>
        <begin position="125"/>
        <end position="224"/>
    </location>
</feature>
<protein>
    <submittedName>
        <fullName evidence="10">DNA-binding response OmpR family regulator</fullName>
    </submittedName>
</protein>
<evidence type="ECO:0000256" key="6">
    <source>
        <dbReference type="PROSITE-ProRule" id="PRU00169"/>
    </source>
</evidence>
<sequence>MAVVLVVEDDPVICGALVRALGQLGHATRPYGTALAALRAVAVDPPDLVILDLGLPDLDGADALRMLRGISDVPVIVATVRDGETDMVRLLEAGADDYLTKPFTGRALGARINAVLRRARAVAVPDLIDIGPLRVDHARRIALLDGTELVLTRKEYELLAYLAARAGRVVTRQELVTEVWHQPYAGSEQTLDVHVSWLRRKLGETAAQPRLLHTVRGVGLMMVRPS</sequence>
<dbReference type="CDD" id="cd00383">
    <property type="entry name" value="trans_reg_C"/>
    <property type="match status" value="1"/>
</dbReference>
<gene>
    <name evidence="10" type="ORF">IW245_003264</name>
</gene>
<reference evidence="10" key="1">
    <citation type="submission" date="2020-11" db="EMBL/GenBank/DDBJ databases">
        <title>Sequencing the genomes of 1000 actinobacteria strains.</title>
        <authorList>
            <person name="Klenk H.-P."/>
        </authorList>
    </citation>
    <scope>NUCLEOTIDE SEQUENCE</scope>
    <source>
        <strain evidence="10">DSM 45356</strain>
    </source>
</reference>
<dbReference type="GO" id="GO:0006355">
    <property type="term" value="P:regulation of DNA-templated transcription"/>
    <property type="evidence" value="ECO:0007669"/>
    <property type="project" value="InterPro"/>
</dbReference>
<feature type="modified residue" description="4-aspartylphosphate" evidence="6">
    <location>
        <position position="52"/>
    </location>
</feature>
<dbReference type="InterPro" id="IPR039420">
    <property type="entry name" value="WalR-like"/>
</dbReference>
<name>A0A8J7KG83_9ACTN</name>
<evidence type="ECO:0000256" key="7">
    <source>
        <dbReference type="PROSITE-ProRule" id="PRU01091"/>
    </source>
</evidence>
<dbReference type="InterPro" id="IPR011006">
    <property type="entry name" value="CheY-like_superfamily"/>
</dbReference>
<dbReference type="GO" id="GO:0000156">
    <property type="term" value="F:phosphorelay response regulator activity"/>
    <property type="evidence" value="ECO:0007669"/>
    <property type="project" value="TreeGrafter"/>
</dbReference>
<keyword evidence="1 6" id="KW-0597">Phosphoprotein</keyword>
<keyword evidence="11" id="KW-1185">Reference proteome</keyword>
<feature type="domain" description="Response regulatory" evidence="8">
    <location>
        <begin position="3"/>
        <end position="116"/>
    </location>
</feature>
<dbReference type="GO" id="GO:0032993">
    <property type="term" value="C:protein-DNA complex"/>
    <property type="evidence" value="ECO:0007669"/>
    <property type="project" value="TreeGrafter"/>
</dbReference>
<dbReference type="SMART" id="SM00448">
    <property type="entry name" value="REC"/>
    <property type="match status" value="1"/>
</dbReference>
<proteinExistence type="predicted"/>
<keyword evidence="4 7" id="KW-0238">DNA-binding</keyword>
<dbReference type="InterPro" id="IPR001789">
    <property type="entry name" value="Sig_transdc_resp-reg_receiver"/>
</dbReference>
<evidence type="ECO:0000259" key="9">
    <source>
        <dbReference type="PROSITE" id="PS51755"/>
    </source>
</evidence>
<dbReference type="Proteomes" id="UP000622552">
    <property type="component" value="Unassembled WGS sequence"/>
</dbReference>
<dbReference type="SUPFAM" id="SSF52172">
    <property type="entry name" value="CheY-like"/>
    <property type="match status" value="1"/>
</dbReference>
<dbReference type="FunFam" id="1.10.10.10:FF:000018">
    <property type="entry name" value="DNA-binding response regulator ResD"/>
    <property type="match status" value="1"/>
</dbReference>
<keyword evidence="2" id="KW-0902">Two-component regulatory system</keyword>
<evidence type="ECO:0000256" key="1">
    <source>
        <dbReference type="ARBA" id="ARBA00022553"/>
    </source>
</evidence>